<name>A0A8T0I959_CERPU</name>
<dbReference type="EMBL" id="CM026424">
    <property type="protein sequence ID" value="KAG0580194.1"/>
    <property type="molecule type" value="Genomic_DNA"/>
</dbReference>
<dbReference type="GO" id="GO:0016020">
    <property type="term" value="C:membrane"/>
    <property type="evidence" value="ECO:0007669"/>
    <property type="project" value="UniProtKB-SubCell"/>
</dbReference>
<dbReference type="InterPro" id="IPR029454">
    <property type="entry name" value="ODR-4-like"/>
</dbReference>
<evidence type="ECO:0000256" key="1">
    <source>
        <dbReference type="ARBA" id="ARBA00004370"/>
    </source>
</evidence>
<dbReference type="GO" id="GO:0008104">
    <property type="term" value="P:intracellular protein localization"/>
    <property type="evidence" value="ECO:0007669"/>
    <property type="project" value="TreeGrafter"/>
</dbReference>
<evidence type="ECO:0000313" key="8">
    <source>
        <dbReference type="Proteomes" id="UP000822688"/>
    </source>
</evidence>
<keyword evidence="8" id="KW-1185">Reference proteome</keyword>
<proteinExistence type="inferred from homology"/>
<reference evidence="7" key="1">
    <citation type="submission" date="2020-06" db="EMBL/GenBank/DDBJ databases">
        <title>WGS assembly of Ceratodon purpureus strain R40.</title>
        <authorList>
            <person name="Carey S.B."/>
            <person name="Jenkins J."/>
            <person name="Shu S."/>
            <person name="Lovell J.T."/>
            <person name="Sreedasyam A."/>
            <person name="Maumus F."/>
            <person name="Tiley G.P."/>
            <person name="Fernandez-Pozo N."/>
            <person name="Barry K."/>
            <person name="Chen C."/>
            <person name="Wang M."/>
            <person name="Lipzen A."/>
            <person name="Daum C."/>
            <person name="Saski C.A."/>
            <person name="Payton A.C."/>
            <person name="Mcbreen J.C."/>
            <person name="Conrad R.E."/>
            <person name="Kollar L.M."/>
            <person name="Olsson S."/>
            <person name="Huttunen S."/>
            <person name="Landis J.B."/>
            <person name="Wickett N.J."/>
            <person name="Johnson M.G."/>
            <person name="Rensing S.A."/>
            <person name="Grimwood J."/>
            <person name="Schmutz J."/>
            <person name="Mcdaniel S.F."/>
        </authorList>
    </citation>
    <scope>NUCLEOTIDE SEQUENCE</scope>
    <source>
        <strain evidence="7">R40</strain>
    </source>
</reference>
<keyword evidence="4" id="KW-1133">Transmembrane helix</keyword>
<comment type="caution">
    <text evidence="7">The sequence shown here is derived from an EMBL/GenBank/DDBJ whole genome shotgun (WGS) entry which is preliminary data.</text>
</comment>
<dbReference type="GO" id="GO:0012505">
    <property type="term" value="C:endomembrane system"/>
    <property type="evidence" value="ECO:0007669"/>
    <property type="project" value="TreeGrafter"/>
</dbReference>
<evidence type="ECO:0000256" key="3">
    <source>
        <dbReference type="ARBA" id="ARBA00022692"/>
    </source>
</evidence>
<feature type="region of interest" description="Disordered" evidence="6">
    <location>
        <begin position="56"/>
        <end position="80"/>
    </location>
</feature>
<comment type="similarity">
    <text evidence="2">Belongs to the ODR-4 family.</text>
</comment>
<dbReference type="Proteomes" id="UP000822688">
    <property type="component" value="Chromosome 4"/>
</dbReference>
<accession>A0A8T0I959</accession>
<dbReference type="AlphaFoldDB" id="A0A8T0I959"/>
<evidence type="ECO:0000256" key="6">
    <source>
        <dbReference type="SAM" id="MobiDB-lite"/>
    </source>
</evidence>
<evidence type="ECO:0000256" key="4">
    <source>
        <dbReference type="ARBA" id="ARBA00022989"/>
    </source>
</evidence>
<dbReference type="PANTHER" id="PTHR33966:SF1">
    <property type="entry name" value="PROTEIN ODR-4 HOMOLOG"/>
    <property type="match status" value="1"/>
</dbReference>
<comment type="subcellular location">
    <subcellularLocation>
        <location evidence="1">Membrane</location>
    </subcellularLocation>
</comment>
<protein>
    <submittedName>
        <fullName evidence="7">Uncharacterized protein</fullName>
    </submittedName>
</protein>
<sequence>MVRAVVGDEGQVEGYVDSLFVSRSQVQVGLLIGKLEVSSSRDSVFALVPTPAKDGEEAAKVTGASGGQKEGTGKKGAKAKSTVDNSSVVLDTEWIAEHSRQVSRMLVGGMDVVGIFVFASEGVLKNSTSVLWQAVRAVALASPLSGVSDDRLVLQISSSPRKISCRSCVPSAGFSPTALRPCDWKLGKLLSNLHTFICSHSVEIRLPLVLNNGEASAKTVKDNLFAAISAESARLKSAVAVVDGSVVMSLTLTGYQSESISSSSIYSWRSDSGL</sequence>
<dbReference type="Pfam" id="PF14778">
    <property type="entry name" value="ODR4-like"/>
    <property type="match status" value="1"/>
</dbReference>
<gene>
    <name evidence="7" type="ORF">KC19_4G155200</name>
</gene>
<evidence type="ECO:0000256" key="2">
    <source>
        <dbReference type="ARBA" id="ARBA00010131"/>
    </source>
</evidence>
<evidence type="ECO:0000313" key="7">
    <source>
        <dbReference type="EMBL" id="KAG0580194.1"/>
    </source>
</evidence>
<organism evidence="7 8">
    <name type="scientific">Ceratodon purpureus</name>
    <name type="common">Fire moss</name>
    <name type="synonym">Dicranum purpureum</name>
    <dbReference type="NCBI Taxonomy" id="3225"/>
    <lineage>
        <taxon>Eukaryota</taxon>
        <taxon>Viridiplantae</taxon>
        <taxon>Streptophyta</taxon>
        <taxon>Embryophyta</taxon>
        <taxon>Bryophyta</taxon>
        <taxon>Bryophytina</taxon>
        <taxon>Bryopsida</taxon>
        <taxon>Dicranidae</taxon>
        <taxon>Pseudoditrichales</taxon>
        <taxon>Ditrichaceae</taxon>
        <taxon>Ceratodon</taxon>
    </lineage>
</organism>
<keyword evidence="3" id="KW-0812">Transmembrane</keyword>
<evidence type="ECO:0000256" key="5">
    <source>
        <dbReference type="ARBA" id="ARBA00023136"/>
    </source>
</evidence>
<keyword evidence="5" id="KW-0472">Membrane</keyword>
<dbReference type="PANTHER" id="PTHR33966">
    <property type="entry name" value="PROTEIN ODR-4 HOMOLOG"/>
    <property type="match status" value="1"/>
</dbReference>